<keyword evidence="4 7" id="KW-0067">ATP-binding</keyword>
<feature type="binding site" evidence="7">
    <location>
        <position position="205"/>
    </location>
    <ligand>
        <name>ATP</name>
        <dbReference type="ChEBI" id="CHEBI:30616"/>
    </ligand>
</feature>
<evidence type="ECO:0000256" key="4">
    <source>
        <dbReference type="ARBA" id="ARBA00022840"/>
    </source>
</evidence>
<keyword evidence="3 10" id="KW-0418">Kinase</keyword>
<dbReference type="InterPro" id="IPR011009">
    <property type="entry name" value="Kinase-like_dom_sf"/>
</dbReference>
<evidence type="ECO:0000259" key="9">
    <source>
        <dbReference type="PROSITE" id="PS50011"/>
    </source>
</evidence>
<organism evidence="10 11">
    <name type="scientific">Blastocystis sp. subtype 1 (strain ATCC 50177 / NandII)</name>
    <dbReference type="NCBI Taxonomy" id="478820"/>
    <lineage>
        <taxon>Eukaryota</taxon>
        <taxon>Sar</taxon>
        <taxon>Stramenopiles</taxon>
        <taxon>Bigyra</taxon>
        <taxon>Opalozoa</taxon>
        <taxon>Opalinata</taxon>
        <taxon>Blastocystidae</taxon>
        <taxon>Blastocystis</taxon>
    </lineage>
</organism>
<dbReference type="SMART" id="SM00220">
    <property type="entry name" value="S_TKc"/>
    <property type="match status" value="1"/>
</dbReference>
<evidence type="ECO:0000256" key="3">
    <source>
        <dbReference type="ARBA" id="ARBA00022777"/>
    </source>
</evidence>
<dbReference type="EMBL" id="LXWW01000380">
    <property type="protein sequence ID" value="OAO13496.1"/>
    <property type="molecule type" value="Genomic_DNA"/>
</dbReference>
<evidence type="ECO:0000256" key="1">
    <source>
        <dbReference type="ARBA" id="ARBA00022679"/>
    </source>
</evidence>
<evidence type="ECO:0000313" key="11">
    <source>
        <dbReference type="Proteomes" id="UP000078348"/>
    </source>
</evidence>
<evidence type="ECO:0000256" key="7">
    <source>
        <dbReference type="PROSITE-ProRule" id="PRU10141"/>
    </source>
</evidence>
<evidence type="ECO:0000313" key="10">
    <source>
        <dbReference type="EMBL" id="OAO13496.1"/>
    </source>
</evidence>
<dbReference type="GO" id="GO:0005524">
    <property type="term" value="F:ATP binding"/>
    <property type="evidence" value="ECO:0007669"/>
    <property type="project" value="UniProtKB-UniRule"/>
</dbReference>
<dbReference type="AlphaFoldDB" id="A0A196SAZ3"/>
<dbReference type="GO" id="GO:0005737">
    <property type="term" value="C:cytoplasm"/>
    <property type="evidence" value="ECO:0007669"/>
    <property type="project" value="TreeGrafter"/>
</dbReference>
<dbReference type="Gene3D" id="1.10.510.10">
    <property type="entry name" value="Transferase(Phosphotransferase) domain 1"/>
    <property type="match status" value="1"/>
</dbReference>
<sequence length="438" mass="49275">MDEGDRENGLFGSDGKKMAYCSQFSQCPDSSQRTLTLNNDSGIEKSLDIRVLTQNDFCTPGFTEELHSQLFDSLKDSTENCGVFGETPQKPRTASSRSFFKRKAGYDVSHSDMKKQCLFPSQQQTQPLTSATLPMPDSNPYLSLPPEKEAELDALLKKRDFVVFDANQLSRYQKDFKELDLLGKGISSVVTLCKHRIDGCYYAVKQISLDDTMERKAGVLKRIKKEVKLLSVMSDAPNIIRYFGSWMEDSTFYIQLEYGFYGNLSHYISMHALNEEDIKVVLAQIGSALLWMHNRGYAHMDVKPENILILSVKPWQLKLSDFGLSFRVKDEAVNEGDVRYLPGEIITAATATKADVFSLGASVLELFASPAEAKKPDFFCTIREGKIPSCCKPSPHMRVILQAGAEAWRDPQGMINSNVEARWSMQQVVSHKYLSSLL</sequence>
<dbReference type="PROSITE" id="PS00108">
    <property type="entry name" value="PROTEIN_KINASE_ST"/>
    <property type="match status" value="1"/>
</dbReference>
<accession>A0A196SAZ3</accession>
<evidence type="ECO:0000256" key="2">
    <source>
        <dbReference type="ARBA" id="ARBA00022741"/>
    </source>
</evidence>
<reference evidence="10 11" key="1">
    <citation type="submission" date="2016-05" db="EMBL/GenBank/DDBJ databases">
        <title>Nuclear genome of Blastocystis sp. subtype 1 NandII.</title>
        <authorList>
            <person name="Gentekaki E."/>
            <person name="Curtis B."/>
            <person name="Stairs C."/>
            <person name="Eme L."/>
            <person name="Herman E."/>
            <person name="Klimes V."/>
            <person name="Arias M.C."/>
            <person name="Elias M."/>
            <person name="Hilliou F."/>
            <person name="Klute M."/>
            <person name="Malik S.-B."/>
            <person name="Pightling A."/>
            <person name="Rachubinski R."/>
            <person name="Salas D."/>
            <person name="Schlacht A."/>
            <person name="Suga H."/>
            <person name="Archibald J."/>
            <person name="Ball S.G."/>
            <person name="Clark G."/>
            <person name="Dacks J."/>
            <person name="Van Der Giezen M."/>
            <person name="Tsaousis A."/>
            <person name="Roger A."/>
        </authorList>
    </citation>
    <scope>NUCLEOTIDE SEQUENCE [LARGE SCALE GENOMIC DNA]</scope>
    <source>
        <strain evidence="11">ATCC 50177 / NandII</strain>
    </source>
</reference>
<proteinExistence type="inferred from homology"/>
<evidence type="ECO:0000256" key="8">
    <source>
        <dbReference type="RuleBase" id="RU000304"/>
    </source>
</evidence>
<dbReference type="SUPFAM" id="SSF56112">
    <property type="entry name" value="Protein kinase-like (PK-like)"/>
    <property type="match status" value="1"/>
</dbReference>
<keyword evidence="2 7" id="KW-0547">Nucleotide-binding</keyword>
<dbReference type="OrthoDB" id="5337378at2759"/>
<dbReference type="PROSITE" id="PS00107">
    <property type="entry name" value="PROTEIN_KINASE_ATP"/>
    <property type="match status" value="1"/>
</dbReference>
<dbReference type="STRING" id="478820.A0A196SAZ3"/>
<keyword evidence="1" id="KW-0808">Transferase</keyword>
<protein>
    <submittedName>
        <fullName evidence="10">Tyrosine kinase</fullName>
    </submittedName>
</protein>
<keyword evidence="5" id="KW-0652">Protein synthesis inhibitor</keyword>
<dbReference type="InterPro" id="IPR000719">
    <property type="entry name" value="Prot_kinase_dom"/>
</dbReference>
<dbReference type="Gene3D" id="3.30.200.20">
    <property type="entry name" value="Phosphorylase Kinase, domain 1"/>
    <property type="match status" value="1"/>
</dbReference>
<dbReference type="InterPro" id="IPR050339">
    <property type="entry name" value="CC_SR_Kinase"/>
</dbReference>
<dbReference type="InterPro" id="IPR008271">
    <property type="entry name" value="Ser/Thr_kinase_AS"/>
</dbReference>
<dbReference type="PROSITE" id="PS50011">
    <property type="entry name" value="PROTEIN_KINASE_DOM"/>
    <property type="match status" value="1"/>
</dbReference>
<dbReference type="GO" id="GO:0004713">
    <property type="term" value="F:protein tyrosine kinase activity"/>
    <property type="evidence" value="ECO:0007669"/>
    <property type="project" value="TreeGrafter"/>
</dbReference>
<keyword evidence="11" id="KW-1185">Reference proteome</keyword>
<name>A0A196SAZ3_BLAHN</name>
<evidence type="ECO:0000256" key="6">
    <source>
        <dbReference type="ARBA" id="ARBA00037982"/>
    </source>
</evidence>
<gene>
    <name evidence="10" type="ORF">AV274_4813</name>
</gene>
<dbReference type="PANTHER" id="PTHR11042:SF185">
    <property type="entry name" value="WEE1-LIKE PROTEIN KINASE"/>
    <property type="match status" value="1"/>
</dbReference>
<feature type="domain" description="Protein kinase" evidence="9">
    <location>
        <begin position="176"/>
        <end position="434"/>
    </location>
</feature>
<comment type="caution">
    <text evidence="10">The sequence shown here is derived from an EMBL/GenBank/DDBJ whole genome shotgun (WGS) entry which is preliminary data.</text>
</comment>
<comment type="similarity">
    <text evidence="6">Belongs to the protein kinase superfamily. Ser/Thr protein kinase family. GCN2 subfamily.</text>
</comment>
<dbReference type="GO" id="GO:0004674">
    <property type="term" value="F:protein serine/threonine kinase activity"/>
    <property type="evidence" value="ECO:0007669"/>
    <property type="project" value="UniProtKB-KW"/>
</dbReference>
<dbReference type="Pfam" id="PF00069">
    <property type="entry name" value="Pkinase"/>
    <property type="match status" value="1"/>
</dbReference>
<dbReference type="InterPro" id="IPR017441">
    <property type="entry name" value="Protein_kinase_ATP_BS"/>
</dbReference>
<dbReference type="GO" id="GO:0017148">
    <property type="term" value="P:negative regulation of translation"/>
    <property type="evidence" value="ECO:0007669"/>
    <property type="project" value="UniProtKB-KW"/>
</dbReference>
<dbReference type="Proteomes" id="UP000078348">
    <property type="component" value="Unassembled WGS sequence"/>
</dbReference>
<keyword evidence="8" id="KW-0723">Serine/threonine-protein kinase</keyword>
<evidence type="ECO:0000256" key="5">
    <source>
        <dbReference type="ARBA" id="ARBA00023193"/>
    </source>
</evidence>
<dbReference type="GO" id="GO:0005634">
    <property type="term" value="C:nucleus"/>
    <property type="evidence" value="ECO:0007669"/>
    <property type="project" value="TreeGrafter"/>
</dbReference>
<dbReference type="PANTHER" id="PTHR11042">
    <property type="entry name" value="EUKARYOTIC TRANSLATION INITIATION FACTOR 2-ALPHA KINASE EIF2-ALPHA KINASE -RELATED"/>
    <property type="match status" value="1"/>
</dbReference>